<evidence type="ECO:0000256" key="15">
    <source>
        <dbReference type="ARBA" id="ARBA00062210"/>
    </source>
</evidence>
<feature type="region of interest" description="Disordered" evidence="18">
    <location>
        <begin position="1055"/>
        <end position="1086"/>
    </location>
</feature>
<evidence type="ECO:0000256" key="4">
    <source>
        <dbReference type="ARBA" id="ARBA00022490"/>
    </source>
</evidence>
<keyword evidence="11 17" id="KW-0505">Motor protein</keyword>
<evidence type="ECO:0000256" key="7">
    <source>
        <dbReference type="ARBA" id="ARBA00022840"/>
    </source>
</evidence>
<keyword evidence="9" id="KW-0175">Coiled coil</keyword>
<dbReference type="SMART" id="SM00242">
    <property type="entry name" value="MYSc"/>
    <property type="match status" value="1"/>
</dbReference>
<feature type="region of interest" description="Disordered" evidence="18">
    <location>
        <begin position="1457"/>
        <end position="1507"/>
    </location>
</feature>
<protein>
    <recommendedName>
        <fullName evidence="16">Unconventional myosin-XVIIIa</fullName>
    </recommendedName>
</protein>
<dbReference type="InterPro" id="IPR000048">
    <property type="entry name" value="IQ_motif_EF-hand-BS"/>
</dbReference>
<feature type="region of interest" description="Disordered" evidence="18">
    <location>
        <begin position="1"/>
        <end position="61"/>
    </location>
</feature>
<evidence type="ECO:0000256" key="18">
    <source>
        <dbReference type="SAM" id="MobiDB-lite"/>
    </source>
</evidence>
<feature type="domain" description="Myosin motor" evidence="20">
    <location>
        <begin position="65"/>
        <end position="790"/>
    </location>
</feature>
<evidence type="ECO:0000256" key="5">
    <source>
        <dbReference type="ARBA" id="ARBA00022553"/>
    </source>
</evidence>
<dbReference type="GO" id="GO:0005524">
    <property type="term" value="F:ATP binding"/>
    <property type="evidence" value="ECO:0007669"/>
    <property type="project" value="UniProtKB-UniRule"/>
</dbReference>
<feature type="binding site" evidence="17">
    <location>
        <begin position="105"/>
        <end position="112"/>
    </location>
    <ligand>
        <name>ATP</name>
        <dbReference type="ChEBI" id="CHEBI:30616"/>
    </ligand>
</feature>
<evidence type="ECO:0000256" key="17">
    <source>
        <dbReference type="PROSITE-ProRule" id="PRU00782"/>
    </source>
</evidence>
<keyword evidence="17" id="KW-0009">Actin-binding</keyword>
<evidence type="ECO:0000313" key="21">
    <source>
        <dbReference type="Ensembl" id="ENSCCNP00000030598.1"/>
    </source>
</evidence>
<keyword evidence="7 17" id="KW-0067">ATP-binding</keyword>
<dbReference type="GO" id="GO:0005794">
    <property type="term" value="C:Golgi apparatus"/>
    <property type="evidence" value="ECO:0007669"/>
    <property type="project" value="UniProtKB-SubCell"/>
</dbReference>
<dbReference type="GO" id="GO:0006259">
    <property type="term" value="P:DNA metabolic process"/>
    <property type="evidence" value="ECO:0007669"/>
    <property type="project" value="InterPro"/>
</dbReference>
<dbReference type="GO" id="GO:1903028">
    <property type="term" value="P:positive regulation of opsonization"/>
    <property type="evidence" value="ECO:0007669"/>
    <property type="project" value="UniProtKB-ARBA"/>
</dbReference>
<dbReference type="FunFam" id="1.10.10.820:FF:000004">
    <property type="entry name" value="unconventional myosin-XVIIIa isoform X1"/>
    <property type="match status" value="1"/>
</dbReference>
<dbReference type="PROSITE" id="PS50096">
    <property type="entry name" value="IQ"/>
    <property type="match status" value="1"/>
</dbReference>
<dbReference type="PANTHER" id="PTHR45615">
    <property type="entry name" value="MYOSIN HEAVY CHAIN, NON-MUSCLE"/>
    <property type="match status" value="1"/>
</dbReference>
<dbReference type="FunFam" id="1.20.120.720:FF:000007">
    <property type="entry name" value="unconventional myosin-XVIIIa isoform X2"/>
    <property type="match status" value="1"/>
</dbReference>
<keyword evidence="12" id="KW-0206">Cytoskeleton</keyword>
<dbReference type="GO" id="GO:0043030">
    <property type="term" value="P:regulation of macrophage activation"/>
    <property type="evidence" value="ECO:0007669"/>
    <property type="project" value="UniProtKB-ARBA"/>
</dbReference>
<feature type="compositionally biased region" description="Polar residues" evidence="18">
    <location>
        <begin position="1617"/>
        <end position="1632"/>
    </location>
</feature>
<dbReference type="Gene3D" id="1.20.120.720">
    <property type="entry name" value="Myosin VI head, motor domain, U50 subdomain"/>
    <property type="match status" value="1"/>
</dbReference>
<evidence type="ECO:0000256" key="13">
    <source>
        <dbReference type="ARBA" id="ARBA00024182"/>
    </source>
</evidence>
<feature type="domain" description="RecA family profile 2" evidence="19">
    <location>
        <begin position="149"/>
        <end position="214"/>
    </location>
</feature>
<dbReference type="GO" id="GO:0003774">
    <property type="term" value="F:cytoskeletal motor activity"/>
    <property type="evidence" value="ECO:0007669"/>
    <property type="project" value="UniProtKB-UniRule"/>
</dbReference>
<dbReference type="PRINTS" id="PR00193">
    <property type="entry name" value="MYOSINHEAVY"/>
</dbReference>
<dbReference type="InterPro" id="IPR036961">
    <property type="entry name" value="Kinesin_motor_dom_sf"/>
</dbReference>
<dbReference type="InterPro" id="IPR027417">
    <property type="entry name" value="P-loop_NTPase"/>
</dbReference>
<dbReference type="FunFam" id="1.20.58.530:FF:000011">
    <property type="entry name" value="unconventional myosin-XVIIIa isoform X2"/>
    <property type="match status" value="1"/>
</dbReference>
<dbReference type="Gene3D" id="1.10.10.820">
    <property type="match status" value="1"/>
</dbReference>
<comment type="similarity">
    <text evidence="3 17">Belongs to the TRAFAC class myosin-kinesin ATPase superfamily. Myosin family.</text>
</comment>
<dbReference type="GO" id="GO:0008094">
    <property type="term" value="F:ATP-dependent activity, acting on DNA"/>
    <property type="evidence" value="ECO:0007669"/>
    <property type="project" value="InterPro"/>
</dbReference>
<evidence type="ECO:0000256" key="12">
    <source>
        <dbReference type="ARBA" id="ARBA00023212"/>
    </source>
</evidence>
<evidence type="ECO:0000256" key="1">
    <source>
        <dbReference type="ARBA" id="ARBA00004267"/>
    </source>
</evidence>
<dbReference type="Pfam" id="PF01576">
    <property type="entry name" value="Myosin_tail_1"/>
    <property type="match status" value="1"/>
</dbReference>
<keyword evidence="8" id="KW-0333">Golgi apparatus</keyword>
<dbReference type="GO" id="GO:0016460">
    <property type="term" value="C:myosin II complex"/>
    <property type="evidence" value="ECO:0007669"/>
    <property type="project" value="TreeGrafter"/>
</dbReference>
<evidence type="ECO:0000259" key="20">
    <source>
        <dbReference type="PROSITE" id="PS51456"/>
    </source>
</evidence>
<evidence type="ECO:0000256" key="11">
    <source>
        <dbReference type="ARBA" id="ARBA00023175"/>
    </source>
</evidence>
<evidence type="ECO:0000256" key="3">
    <source>
        <dbReference type="ARBA" id="ARBA00008314"/>
    </source>
</evidence>
<dbReference type="GO" id="GO:0031032">
    <property type="term" value="P:actomyosin structure organization"/>
    <property type="evidence" value="ECO:0007669"/>
    <property type="project" value="TreeGrafter"/>
</dbReference>
<dbReference type="GO" id="GO:0005815">
    <property type="term" value="C:microtubule organizing center"/>
    <property type="evidence" value="ECO:0007669"/>
    <property type="project" value="UniProtKB-SubCell"/>
</dbReference>
<dbReference type="Gene3D" id="3.30.70.1590">
    <property type="match status" value="1"/>
</dbReference>
<feature type="compositionally biased region" description="Polar residues" evidence="18">
    <location>
        <begin position="1593"/>
        <end position="1602"/>
    </location>
</feature>
<dbReference type="SMART" id="SM00015">
    <property type="entry name" value="IQ"/>
    <property type="match status" value="1"/>
</dbReference>
<dbReference type="Gene3D" id="4.10.270.10">
    <property type="entry name" value="Myosin, subunit A"/>
    <property type="match status" value="1"/>
</dbReference>
<feature type="compositionally biased region" description="Acidic residues" evidence="18">
    <location>
        <begin position="1542"/>
        <end position="1565"/>
    </location>
</feature>
<dbReference type="Ensembl" id="ENSCCNT00000038540.1">
    <property type="protein sequence ID" value="ENSCCNP00000030598.1"/>
    <property type="gene ID" value="ENSCCNG00000028733.1"/>
</dbReference>
<keyword evidence="5" id="KW-0597">Phosphoprotein</keyword>
<dbReference type="Gene3D" id="1.20.58.530">
    <property type="match status" value="1"/>
</dbReference>
<dbReference type="InterPro" id="IPR002928">
    <property type="entry name" value="Myosin_tail"/>
</dbReference>
<evidence type="ECO:0000256" key="14">
    <source>
        <dbReference type="ARBA" id="ARBA00058021"/>
    </source>
</evidence>
<reference evidence="21" key="1">
    <citation type="submission" date="2023-09" db="UniProtKB">
        <authorList>
            <consortium name="Ensembl"/>
        </authorList>
    </citation>
    <scope>IDENTIFICATION</scope>
</reference>
<dbReference type="Gene3D" id="3.40.850.10">
    <property type="entry name" value="Kinesin motor domain"/>
    <property type="match status" value="1"/>
</dbReference>
<name>A0A8C0XRJ9_CASCN</name>
<dbReference type="PROSITE" id="PS51456">
    <property type="entry name" value="MYOSIN_MOTOR"/>
    <property type="match status" value="1"/>
</dbReference>
<evidence type="ECO:0000259" key="19">
    <source>
        <dbReference type="PROSITE" id="PS50163"/>
    </source>
</evidence>
<keyword evidence="4" id="KW-0963">Cytoplasm</keyword>
<comment type="function">
    <text evidence="14">May link Golgi membranes to the cytoskeleton and participate in the tensile force required for vesicle budding from the Golgi. Thereby, may play a role in Golgi membrane trafficking and could indirectly give its flattened shape to the Golgi apparatus. Alternatively, in concert with LURAP1 and CDC42BPA/CDC42BPB, has been involved in modulating lamellar actomyosin retrograde flow that is crucial to cell protrusion and migration. May be involved in the maintenance of the stromal cell architectures required for cell to cell contact. Regulates trafficking, expression, and activation of innate immune receptors on macrophages. Plays a role to suppress inflammatory responsiveness of macrophages via a mechanism that modulates CD14 trafficking. Acts as a receptor of surfactant-associated protein A (SFTPA1/SP-A) and plays an important role in internalization and clearance of SFTPA1-opsonized S.aureus by alveolar macrophages. Strongly enhances natural killer cell cytotoxicity.</text>
</comment>
<evidence type="ECO:0000256" key="2">
    <source>
        <dbReference type="ARBA" id="ARBA00004601"/>
    </source>
</evidence>
<comment type="caution">
    <text evidence="17">Lacks conserved residue(s) required for the propagation of feature annotation.</text>
</comment>
<dbReference type="GO" id="GO:0003677">
    <property type="term" value="F:DNA binding"/>
    <property type="evidence" value="ECO:0007669"/>
    <property type="project" value="InterPro"/>
</dbReference>
<evidence type="ECO:0000256" key="16">
    <source>
        <dbReference type="ARBA" id="ARBA00073449"/>
    </source>
</evidence>
<comment type="subunit">
    <text evidence="15">Homodimer. Forms a tripartite complex with CDC42BPA/CDC42BPB and LURAP1 with the latter acting as an adapter connecting CDC42BPA/CDC42BPB and MYO18A. Binds F-actin; regulated by ADP and GOLPH3. Interacts with GOLPH3; the interaction is direct and may link Golgi membranes to the actin cytoskeleton. Interacts with JAK3. Interacts with MSR1 and CD14.</text>
</comment>
<dbReference type="GO" id="GO:0051015">
    <property type="term" value="F:actin filament binding"/>
    <property type="evidence" value="ECO:0007669"/>
    <property type="project" value="TreeGrafter"/>
</dbReference>
<dbReference type="FunFam" id="3.30.70.1590:FF:000004">
    <property type="entry name" value="unconventional myosin-XVIIIa isoform X1"/>
    <property type="match status" value="1"/>
</dbReference>
<comment type="subcellular location">
    <subcellularLocation>
        <location evidence="1">Cytoplasm</location>
        <location evidence="1">Cytoskeleton</location>
        <location evidence="1">Microtubule organizing center</location>
    </subcellularLocation>
    <subcellularLocation>
        <location evidence="2">Golgi apparatus</location>
        <location evidence="2">trans-Golgi network</location>
    </subcellularLocation>
    <subcellularLocation>
        <location evidence="13">Golgi outpost</location>
    </subcellularLocation>
</comment>
<evidence type="ECO:0000256" key="10">
    <source>
        <dbReference type="ARBA" id="ARBA00023123"/>
    </source>
</evidence>
<dbReference type="Pfam" id="PF00063">
    <property type="entry name" value="Myosin_head"/>
    <property type="match status" value="2"/>
</dbReference>
<dbReference type="InterPro" id="IPR036064">
    <property type="entry name" value="MYSc_Myo18"/>
</dbReference>
<evidence type="ECO:0000256" key="8">
    <source>
        <dbReference type="ARBA" id="ARBA00023034"/>
    </source>
</evidence>
<dbReference type="InterPro" id="IPR020587">
    <property type="entry name" value="RecA_monomer-monomer_interface"/>
</dbReference>
<evidence type="ECO:0000256" key="6">
    <source>
        <dbReference type="ARBA" id="ARBA00022741"/>
    </source>
</evidence>
<keyword evidence="6 17" id="KW-0547">Nucleotide-binding</keyword>
<dbReference type="SUPFAM" id="SSF90257">
    <property type="entry name" value="Myosin rod fragments"/>
    <property type="match status" value="1"/>
</dbReference>
<feature type="region of interest" description="Disordered" evidence="18">
    <location>
        <begin position="1542"/>
        <end position="1644"/>
    </location>
</feature>
<organism evidence="21">
    <name type="scientific">Castor canadensis</name>
    <name type="common">American beaver</name>
    <dbReference type="NCBI Taxonomy" id="51338"/>
    <lineage>
        <taxon>Eukaryota</taxon>
        <taxon>Metazoa</taxon>
        <taxon>Chordata</taxon>
        <taxon>Craniata</taxon>
        <taxon>Vertebrata</taxon>
        <taxon>Euteleostomi</taxon>
        <taxon>Mammalia</taxon>
        <taxon>Eutheria</taxon>
        <taxon>Euarchontoglires</taxon>
        <taxon>Glires</taxon>
        <taxon>Rodentia</taxon>
        <taxon>Castorimorpha</taxon>
        <taxon>Castoridae</taxon>
        <taxon>Castor</taxon>
    </lineage>
</organism>
<proteinExistence type="inferred from homology"/>
<evidence type="ECO:0000256" key="9">
    <source>
        <dbReference type="ARBA" id="ARBA00023054"/>
    </source>
</evidence>
<dbReference type="InterPro" id="IPR001609">
    <property type="entry name" value="Myosin_head_motor_dom-like"/>
</dbReference>
<dbReference type="FunFam" id="4.10.270.10:FF:000002">
    <property type="entry name" value="unconventional myosin-XVIIIa isoform X1"/>
    <property type="match status" value="1"/>
</dbReference>
<dbReference type="PROSITE" id="PS50163">
    <property type="entry name" value="RECA_3"/>
    <property type="match status" value="1"/>
</dbReference>
<accession>A0A8C0XRJ9</accession>
<dbReference type="Gene3D" id="1.20.5.1160">
    <property type="entry name" value="Vasodilator-stimulated phosphoprotein"/>
    <property type="match status" value="1"/>
</dbReference>
<dbReference type="PANTHER" id="PTHR45615:SF13">
    <property type="entry name" value="UNCONVENTIONAL MYOSIN-XVIIIA"/>
    <property type="match status" value="1"/>
</dbReference>
<dbReference type="FunFam" id="1.20.5.1160:FF:000006">
    <property type="entry name" value="Myosin-XVIIIa isoform a"/>
    <property type="match status" value="1"/>
</dbReference>
<feature type="compositionally biased region" description="Basic and acidic residues" evidence="18">
    <location>
        <begin position="1635"/>
        <end position="1644"/>
    </location>
</feature>
<dbReference type="CDD" id="cd01386">
    <property type="entry name" value="MYSc_Myo18"/>
    <property type="match status" value="1"/>
</dbReference>
<sequence>TTKLEGSSKDGGGPSRSPQPATSPVPSESSQRAKSPAPTLTMNGLGAASAKGPSEEAQGLSRKQVMHMFKGCRREDMAPHIYAVAQTAYRAMLMSRQDQSIILLGSSGSGKTTSCQHLVQYLATIAGTSGNKVFSVEKWQALYTLLEAFGNSPTIMNGNATRFSQILSLDFDQAGQVASASIQTMLLEKLRVARRPASEATFNVFYYLLACGDGTLRTELHLNHLAENNVFGIVPLAKPEEKQKAAQQFSKLQAAMKVLTISPDEQKAFWLILAAIYHLGAAGATKEAAEAGRKQFARHEWAQKAAYLLGCSLEELSSAIFKHQHKGSTLQRSTSFRQGPEESSLGEGPKLSALECLEGMASGLYSELFTLLVSLVNRALKSSQHSLCSIMIVDTPGFQNPEQGGSARGASFEELCHNYAQDRLQRLFHECTFLQELERYKEENIEVAFDDLEPAADDSVAAVDQASHQSLVRSLAHADEARGLLWLLEEEALVPGATEDTLLERLFSYYGPQEGDKKGQSPLLRSSKPHHFLLGHSHGTNWVEYNMAGWLSYTKQNPATQNVPRLLQDSQKKIISNLFLGRAGSVTVLSGSIAGLEGGSQLALRRATSMRKTFTTGMAAVKKKSLCIQIKLQVDALIDTIKRSKMHFVHCFLPVAEGWAGEPRSASSRRVSSSSELDLPPGDPCEAGLLQLDMPLLRAQLRGSRLLDAMRMFRQGYPDHMVFSEFRRRFDVLAPHLTKKHGRNYIVVDEKRAVEELLESLDLEKSSCCMGLSRVFFRAGTLARLEEQRDEQTSRHLTLFQAACRGYLARQHFKKRKIQDLAIRCVQKNIKKNKGVKDWPWWKLFTTVRPLIEVQLSEEQIRNKDEEIQQLRSKLEKVEKERNELRLNSDRLETRISELTSELTDERNTGESASQLLDAETAERLRAEKEMKELQTQYDALKKQMEVMEMEVMEARLIRAAEINGEVDDDDAGGEWRLKYERAVREVDFTKKRLQQELEDKLEAEQQSKRQLERRLGDLQADSDESQRTLQQLKKKCQRLTAELQDTKLHLEGQQVRNHELEKKQRRFDSELSQAHEEAQREKLQREKLQREKDMLLAEAFSLKQQMEEKDMDIAGFTQKVVSLEAELQDISSQESKDEASLAKVKKQLRDLEAKVKDQEEELDEQAGTIQMLEQAKLRLEMEMERMRQTHSKEMESRDEEVEEARQSCQKKLKQMEVQLEEEYEDKQKALREKRELESKLATLSDQVNQRDLESEKRLRKDLKRTKALLADAQIMLDHLKNNAPSKREIAQLKNQLEESEFTCAAAVKARKAMEVEIEDLHLQIDDIAKAKTALEEQLSRLQREKNEIQNRLEEDQEDMNELMKKHKAAVAQASRDLAQMNDLQAQLEEANKEKQEQQEKLQALQSQVEFLEQSMVDKSLVSRQEAKIRELETRLEFEKTQVKRLESLASRLKENMEKLTEERDQRIAAENREKEQNKRLQRQLRDTKEEMGELARKEAEASRKKHELEMDLESLEAANQSLQADLKLAFKRIGDLQAAIEDEMESDENEDLINSEGDSDVDSELENRVDGVKSWLSKNKGPSKATSDDGSLKSSSPTSHWKSLAPDRSDDEQDPLDSTSRLRYSHSYLSDSDTEPKLIETDA</sequence>
<gene>
    <name evidence="21" type="primary">Myo18a</name>
</gene>
<dbReference type="GO" id="GO:0032982">
    <property type="term" value="C:myosin filament"/>
    <property type="evidence" value="ECO:0007669"/>
    <property type="project" value="TreeGrafter"/>
</dbReference>
<keyword evidence="10 17" id="KW-0518">Myosin</keyword>
<feature type="compositionally biased region" description="Polar residues" evidence="18">
    <location>
        <begin position="16"/>
        <end position="42"/>
    </location>
</feature>
<dbReference type="SUPFAM" id="SSF52540">
    <property type="entry name" value="P-loop containing nucleoside triphosphate hydrolases"/>
    <property type="match status" value="1"/>
</dbReference>